<keyword evidence="2" id="KW-1185">Reference proteome</keyword>
<dbReference type="EMBL" id="LSBJ02000002">
    <property type="protein sequence ID" value="OAQ70269.2"/>
    <property type="molecule type" value="Genomic_DNA"/>
</dbReference>
<organism evidence="1 2">
    <name type="scientific">Pochonia chlamydosporia 170</name>
    <dbReference type="NCBI Taxonomy" id="1380566"/>
    <lineage>
        <taxon>Eukaryota</taxon>
        <taxon>Fungi</taxon>
        <taxon>Dikarya</taxon>
        <taxon>Ascomycota</taxon>
        <taxon>Pezizomycotina</taxon>
        <taxon>Sordariomycetes</taxon>
        <taxon>Hypocreomycetidae</taxon>
        <taxon>Hypocreales</taxon>
        <taxon>Clavicipitaceae</taxon>
        <taxon>Pochonia</taxon>
    </lineage>
</organism>
<comment type="caution">
    <text evidence="1">The sequence shown here is derived from an EMBL/GenBank/DDBJ whole genome shotgun (WGS) entry which is preliminary data.</text>
</comment>
<gene>
    <name evidence="1" type="ORF">VFPPC_02770</name>
</gene>
<dbReference type="AlphaFoldDB" id="A0A179FZ75"/>
<accession>A0A179FZ75</accession>
<sequence length="303" mass="33884">MADSDAFYEIVEEAVQDVAVISCAVLNLPNFLEYFNKKKDPTEKLIAALQQIKVDIISAFYEEALRLRFGVVYAIALDCYRDQKRIKEVGITKATLAPGGKLDYLHDSLIDSISKLRECNYYFLTRRQLKPDPPLVIAGIILCGTILGTLNAVEAYVYSVKGNENQNGQGGQRDVEDKQKDVLSGLNESNDVVEQWVEYYLAQRRGLVQTKTIIDGDPSIYPPSARIQGWAVVSDGFQGDSLLKNLTGGEITKFSEVKTDTDHGLVRCLWEGTKAASSLNELLFKWKNTRRLAVPSARPRILE</sequence>
<dbReference type="RefSeq" id="XP_022284566.1">
    <property type="nucleotide sequence ID" value="XM_022428291.1"/>
</dbReference>
<dbReference type="KEGG" id="pchm:VFPPC_02770"/>
<reference evidence="1 2" key="1">
    <citation type="journal article" date="2016" name="PLoS Pathog.">
        <title>Biosynthesis of antibiotic leucinostatins in bio-control fungus Purpureocillium lilacinum and their inhibition on phytophthora revealed by genome mining.</title>
        <authorList>
            <person name="Wang G."/>
            <person name="Liu Z."/>
            <person name="Lin R."/>
            <person name="Li E."/>
            <person name="Mao Z."/>
            <person name="Ling J."/>
            <person name="Yang Y."/>
            <person name="Yin W.B."/>
            <person name="Xie B."/>
        </authorList>
    </citation>
    <scope>NUCLEOTIDE SEQUENCE [LARGE SCALE GENOMIC DNA]</scope>
    <source>
        <strain evidence="1">170</strain>
    </source>
</reference>
<dbReference type="GeneID" id="28846358"/>
<protein>
    <submittedName>
        <fullName evidence="1">Uncharacterized protein</fullName>
    </submittedName>
</protein>
<name>A0A179FZ75_METCM</name>
<evidence type="ECO:0000313" key="1">
    <source>
        <dbReference type="EMBL" id="OAQ70269.2"/>
    </source>
</evidence>
<dbReference type="Proteomes" id="UP000078397">
    <property type="component" value="Unassembled WGS sequence"/>
</dbReference>
<evidence type="ECO:0000313" key="2">
    <source>
        <dbReference type="Proteomes" id="UP000078397"/>
    </source>
</evidence>
<proteinExistence type="predicted"/>